<feature type="compositionally biased region" description="Polar residues" evidence="1">
    <location>
        <begin position="1"/>
        <end position="29"/>
    </location>
</feature>
<sequence length="63" mass="6732">MSTGVVSLGCETNVSNVPDPSQESDSGTGVTRGYIGPLWMDKQGTVNLEDQEPKRCVFTSVLL</sequence>
<feature type="region of interest" description="Disordered" evidence="1">
    <location>
        <begin position="1"/>
        <end position="32"/>
    </location>
</feature>
<evidence type="ECO:0000313" key="2">
    <source>
        <dbReference type="EMBL" id="CAK6967139.1"/>
    </source>
</evidence>
<organism evidence="2 3">
    <name type="scientific">Scomber scombrus</name>
    <name type="common">Atlantic mackerel</name>
    <name type="synonym">Scomber vernalis</name>
    <dbReference type="NCBI Taxonomy" id="13677"/>
    <lineage>
        <taxon>Eukaryota</taxon>
        <taxon>Metazoa</taxon>
        <taxon>Chordata</taxon>
        <taxon>Craniata</taxon>
        <taxon>Vertebrata</taxon>
        <taxon>Euteleostomi</taxon>
        <taxon>Actinopterygii</taxon>
        <taxon>Neopterygii</taxon>
        <taxon>Teleostei</taxon>
        <taxon>Neoteleostei</taxon>
        <taxon>Acanthomorphata</taxon>
        <taxon>Pelagiaria</taxon>
        <taxon>Scombriformes</taxon>
        <taxon>Scombridae</taxon>
        <taxon>Scomber</taxon>
    </lineage>
</organism>
<protein>
    <submittedName>
        <fullName evidence="2">Uncharacterized protein</fullName>
    </submittedName>
</protein>
<dbReference type="EMBL" id="CAWUFR010000101">
    <property type="protein sequence ID" value="CAK6967139.1"/>
    <property type="molecule type" value="Genomic_DNA"/>
</dbReference>
<proteinExistence type="predicted"/>
<accession>A0AAV1P815</accession>
<dbReference type="Proteomes" id="UP001314229">
    <property type="component" value="Unassembled WGS sequence"/>
</dbReference>
<comment type="caution">
    <text evidence="2">The sequence shown here is derived from an EMBL/GenBank/DDBJ whole genome shotgun (WGS) entry which is preliminary data.</text>
</comment>
<dbReference type="AlphaFoldDB" id="A0AAV1P815"/>
<reference evidence="2 3" key="1">
    <citation type="submission" date="2024-01" db="EMBL/GenBank/DDBJ databases">
        <authorList>
            <person name="Alioto T."/>
            <person name="Alioto T."/>
            <person name="Gomez Garrido J."/>
        </authorList>
    </citation>
    <scope>NUCLEOTIDE SEQUENCE [LARGE SCALE GENOMIC DNA]</scope>
</reference>
<evidence type="ECO:0000256" key="1">
    <source>
        <dbReference type="SAM" id="MobiDB-lite"/>
    </source>
</evidence>
<keyword evidence="3" id="KW-1185">Reference proteome</keyword>
<name>A0AAV1P815_SCOSC</name>
<evidence type="ECO:0000313" key="3">
    <source>
        <dbReference type="Proteomes" id="UP001314229"/>
    </source>
</evidence>
<gene>
    <name evidence="2" type="ORF">FSCOSCO3_A029135</name>
</gene>